<dbReference type="Gene3D" id="3.10.20.90">
    <property type="entry name" value="Phosphatidylinositol 3-kinase Catalytic Subunit, Chain A, domain 1"/>
    <property type="match status" value="1"/>
</dbReference>
<proteinExistence type="inferred from homology"/>
<dbReference type="Pfam" id="PF00240">
    <property type="entry name" value="ubiquitin"/>
    <property type="match status" value="1"/>
</dbReference>
<dbReference type="InterPro" id="IPR009060">
    <property type="entry name" value="UBA-like_sf"/>
</dbReference>
<dbReference type="EMBL" id="JAPFFF010000005">
    <property type="protein sequence ID" value="KAK8889895.1"/>
    <property type="molecule type" value="Genomic_DNA"/>
</dbReference>
<feature type="domain" description="UBA" evidence="3">
    <location>
        <begin position="316"/>
        <end position="358"/>
    </location>
</feature>
<dbReference type="PROSITE" id="PS50053">
    <property type="entry name" value="UBIQUITIN_2"/>
    <property type="match status" value="1"/>
</dbReference>
<sequence>MVLVTFRTVQKKIYKKEFLPESTIHDAKEYIAQEQCEGQSSDIKMIFKAKTLDNDVTIGSLNIGEKDFILVHAQKPSTSKTIQHSNLPEAKPLPTEDKAPDVHVSSPLKTDNISNPQRASASANADETNTLEFQHKVDSLMELGFPKEDCEAALRAAHGNSHVAAEYLLSGNIPMHEENENDQDLIVSIGLMAASLLIEPRILENFIEAIEVTQPTIRQNPEEILERFGNLPQDRFDLDGIRNHTAQPLPTNEFQQVIAFAAQLLNLTGTAQIQRQHRGQQDFLPEGQLPEPANPVTDEERRSSSNRAEDILATLPQDDQDAIQRLQQLGNFPLIEVIQTYLACDKNENYAANILFNNHQ</sequence>
<evidence type="ECO:0000259" key="4">
    <source>
        <dbReference type="PROSITE" id="PS50053"/>
    </source>
</evidence>
<organism evidence="5 6">
    <name type="scientific">Tritrichomonas musculus</name>
    <dbReference type="NCBI Taxonomy" id="1915356"/>
    <lineage>
        <taxon>Eukaryota</taxon>
        <taxon>Metamonada</taxon>
        <taxon>Parabasalia</taxon>
        <taxon>Tritrichomonadida</taxon>
        <taxon>Tritrichomonadidae</taxon>
        <taxon>Tritrichomonas</taxon>
    </lineage>
</organism>
<evidence type="ECO:0000313" key="6">
    <source>
        <dbReference type="Proteomes" id="UP001470230"/>
    </source>
</evidence>
<comment type="similarity">
    <text evidence="1">Belongs to the RAD23 family.</text>
</comment>
<keyword evidence="6" id="KW-1185">Reference proteome</keyword>
<dbReference type="InterPro" id="IPR004806">
    <property type="entry name" value="Rad23"/>
</dbReference>
<dbReference type="Pfam" id="PF00627">
    <property type="entry name" value="UBA"/>
    <property type="match status" value="2"/>
</dbReference>
<dbReference type="PROSITE" id="PS50030">
    <property type="entry name" value="UBA"/>
    <property type="match status" value="2"/>
</dbReference>
<dbReference type="SUPFAM" id="SSF54236">
    <property type="entry name" value="Ubiquitin-like"/>
    <property type="match status" value="1"/>
</dbReference>
<accession>A0ABR2KIS8</accession>
<comment type="function">
    <text evidence="1">Multiubiquitin chain receptor involved in modulation of proteasomal degradation. Involved in nucleotide excision repair.</text>
</comment>
<evidence type="ECO:0000256" key="1">
    <source>
        <dbReference type="RuleBase" id="RU367049"/>
    </source>
</evidence>
<name>A0ABR2KIS8_9EUKA</name>
<feature type="domain" description="UBA" evidence="3">
    <location>
        <begin position="124"/>
        <end position="171"/>
    </location>
</feature>
<keyword evidence="1" id="KW-0234">DNA repair</keyword>
<dbReference type="CDD" id="cd14281">
    <property type="entry name" value="UBA2_Rad23_like"/>
    <property type="match status" value="1"/>
</dbReference>
<dbReference type="Gene3D" id="1.10.8.10">
    <property type="entry name" value="DNA helicase RuvA subunit, C-terminal domain"/>
    <property type="match status" value="2"/>
</dbReference>
<evidence type="ECO:0000313" key="5">
    <source>
        <dbReference type="EMBL" id="KAK8889895.1"/>
    </source>
</evidence>
<comment type="caution">
    <text evidence="5">The sequence shown here is derived from an EMBL/GenBank/DDBJ whole genome shotgun (WGS) entry which is preliminary data.</text>
</comment>
<reference evidence="5 6" key="1">
    <citation type="submission" date="2024-04" db="EMBL/GenBank/DDBJ databases">
        <title>Tritrichomonas musculus Genome.</title>
        <authorList>
            <person name="Alves-Ferreira E."/>
            <person name="Grigg M."/>
            <person name="Lorenzi H."/>
            <person name="Galac M."/>
        </authorList>
    </citation>
    <scope>NUCLEOTIDE SEQUENCE [LARGE SCALE GENOMIC DNA]</scope>
    <source>
        <strain evidence="5 6">EAF2021</strain>
    </source>
</reference>
<dbReference type="Proteomes" id="UP001470230">
    <property type="component" value="Unassembled WGS sequence"/>
</dbReference>
<keyword evidence="1" id="KW-0963">Cytoplasm</keyword>
<gene>
    <name evidence="5" type="ORF">M9Y10_034649</name>
</gene>
<evidence type="ECO:0000256" key="2">
    <source>
        <dbReference type="SAM" id="MobiDB-lite"/>
    </source>
</evidence>
<dbReference type="InterPro" id="IPR000626">
    <property type="entry name" value="Ubiquitin-like_dom"/>
</dbReference>
<keyword evidence="1" id="KW-0539">Nucleus</keyword>
<feature type="domain" description="Ubiquitin-like" evidence="4">
    <location>
        <begin position="2"/>
        <end position="78"/>
    </location>
</feature>
<evidence type="ECO:0000259" key="3">
    <source>
        <dbReference type="PROSITE" id="PS50030"/>
    </source>
</evidence>
<dbReference type="SUPFAM" id="SSF46934">
    <property type="entry name" value="UBA-like"/>
    <property type="match status" value="2"/>
</dbReference>
<dbReference type="PANTHER" id="PTHR10621">
    <property type="entry name" value="UV EXCISION REPAIR PROTEIN RAD23"/>
    <property type="match status" value="1"/>
</dbReference>
<dbReference type="PANTHER" id="PTHR10621:SF0">
    <property type="entry name" value="UV EXCISION REPAIR PROTEIN RAD23"/>
    <property type="match status" value="1"/>
</dbReference>
<dbReference type="PRINTS" id="PR01839">
    <property type="entry name" value="RAD23PROTEIN"/>
</dbReference>
<feature type="region of interest" description="Disordered" evidence="2">
    <location>
        <begin position="79"/>
        <end position="127"/>
    </location>
</feature>
<dbReference type="SMART" id="SM00165">
    <property type="entry name" value="UBA"/>
    <property type="match status" value="2"/>
</dbReference>
<protein>
    <recommendedName>
        <fullName evidence="1">UV excision repair protein RAD23</fullName>
    </recommendedName>
</protein>
<feature type="compositionally biased region" description="Polar residues" evidence="2">
    <location>
        <begin position="107"/>
        <end position="127"/>
    </location>
</feature>
<dbReference type="InterPro" id="IPR015940">
    <property type="entry name" value="UBA"/>
</dbReference>
<dbReference type="SMART" id="SM00213">
    <property type="entry name" value="UBQ"/>
    <property type="match status" value="1"/>
</dbReference>
<dbReference type="CDD" id="cd01805">
    <property type="entry name" value="Ubl_Rad23"/>
    <property type="match status" value="1"/>
</dbReference>
<comment type="subcellular location">
    <subcellularLocation>
        <location evidence="1">Nucleus</location>
    </subcellularLocation>
    <subcellularLocation>
        <location evidence="1">Cytoplasm</location>
    </subcellularLocation>
</comment>
<dbReference type="InterPro" id="IPR029071">
    <property type="entry name" value="Ubiquitin-like_domsf"/>
</dbReference>
<feature type="region of interest" description="Disordered" evidence="2">
    <location>
        <begin position="276"/>
        <end position="306"/>
    </location>
</feature>
<keyword evidence="1" id="KW-0227">DNA damage</keyword>